<keyword evidence="2" id="KW-0964">Secreted</keyword>
<keyword evidence="6" id="KW-1015">Disulfide bond</keyword>
<feature type="domain" description="Peptidase S1" evidence="11">
    <location>
        <begin position="137"/>
        <end position="389"/>
    </location>
</feature>
<dbReference type="Gene3D" id="3.30.1640.30">
    <property type="match status" value="1"/>
</dbReference>
<evidence type="ECO:0000256" key="7">
    <source>
        <dbReference type="ARBA" id="ARBA00023180"/>
    </source>
</evidence>
<dbReference type="Gene3D" id="2.40.10.10">
    <property type="entry name" value="Trypsin-like serine proteases"/>
    <property type="match status" value="2"/>
</dbReference>
<dbReference type="InterPro" id="IPR001254">
    <property type="entry name" value="Trypsin_dom"/>
</dbReference>
<keyword evidence="9" id="KW-0720">Serine protease</keyword>
<dbReference type="PROSITE" id="PS50240">
    <property type="entry name" value="TRYPSIN_DOM"/>
    <property type="match status" value="1"/>
</dbReference>
<dbReference type="CDD" id="cd00190">
    <property type="entry name" value="Tryp_SPc"/>
    <property type="match status" value="1"/>
</dbReference>
<dbReference type="GO" id="GO:0006508">
    <property type="term" value="P:proteolysis"/>
    <property type="evidence" value="ECO:0007669"/>
    <property type="project" value="UniProtKB-KW"/>
</dbReference>
<dbReference type="EMBL" id="JADBJN010000002">
    <property type="protein sequence ID" value="KAG5675649.1"/>
    <property type="molecule type" value="Genomic_DNA"/>
</dbReference>
<keyword evidence="13" id="KW-1185">Reference proteome</keyword>
<proteinExistence type="inferred from homology"/>
<evidence type="ECO:0000256" key="8">
    <source>
        <dbReference type="ARBA" id="ARBA00024195"/>
    </source>
</evidence>
<keyword evidence="9" id="KW-0645">Protease</keyword>
<dbReference type="InterPro" id="IPR033116">
    <property type="entry name" value="TRYPSIN_SER"/>
</dbReference>
<reference evidence="12" key="1">
    <citation type="submission" date="2021-03" db="EMBL/GenBank/DDBJ databases">
        <title>Chromosome level genome of the anhydrobiotic midge Polypedilum vanderplanki.</title>
        <authorList>
            <person name="Yoshida Y."/>
            <person name="Kikawada T."/>
            <person name="Gusev O."/>
        </authorList>
    </citation>
    <scope>NUCLEOTIDE SEQUENCE</scope>
    <source>
        <strain evidence="12">NIAS01</strain>
        <tissue evidence="12">Whole body or cell culture</tissue>
    </source>
</reference>
<dbReference type="PANTHER" id="PTHR24260:SF147">
    <property type="entry name" value="EG:BACR7A4.3 PROTEIN-RELATED"/>
    <property type="match status" value="1"/>
</dbReference>
<dbReference type="Proteomes" id="UP001107558">
    <property type="component" value="Chromosome 2"/>
</dbReference>
<keyword evidence="3" id="KW-0399">Innate immunity</keyword>
<dbReference type="InterPro" id="IPR009003">
    <property type="entry name" value="Peptidase_S1_PA"/>
</dbReference>
<dbReference type="GO" id="GO:0005576">
    <property type="term" value="C:extracellular region"/>
    <property type="evidence" value="ECO:0007669"/>
    <property type="project" value="UniProtKB-SubCell"/>
</dbReference>
<evidence type="ECO:0000256" key="1">
    <source>
        <dbReference type="ARBA" id="ARBA00004613"/>
    </source>
</evidence>
<dbReference type="GO" id="GO:0004252">
    <property type="term" value="F:serine-type endopeptidase activity"/>
    <property type="evidence" value="ECO:0007669"/>
    <property type="project" value="InterPro"/>
</dbReference>
<dbReference type="InterPro" id="IPR018114">
    <property type="entry name" value="TRYPSIN_HIS"/>
</dbReference>
<dbReference type="SMART" id="SM00020">
    <property type="entry name" value="Tryp_SPc"/>
    <property type="match status" value="1"/>
</dbReference>
<accession>A0A9J6C0A3</accession>
<evidence type="ECO:0000256" key="3">
    <source>
        <dbReference type="ARBA" id="ARBA00022588"/>
    </source>
</evidence>
<dbReference type="GO" id="GO:0045087">
    <property type="term" value="P:innate immune response"/>
    <property type="evidence" value="ECO:0007669"/>
    <property type="project" value="UniProtKB-KW"/>
</dbReference>
<comment type="subcellular location">
    <subcellularLocation>
        <location evidence="1">Secreted</location>
    </subcellularLocation>
</comment>
<evidence type="ECO:0000256" key="4">
    <source>
        <dbReference type="ARBA" id="ARBA00022729"/>
    </source>
</evidence>
<evidence type="ECO:0000259" key="11">
    <source>
        <dbReference type="PROSITE" id="PS50240"/>
    </source>
</evidence>
<evidence type="ECO:0000313" key="12">
    <source>
        <dbReference type="EMBL" id="KAG5675649.1"/>
    </source>
</evidence>
<sequence length="395" mass="43927">MKFLTFNLNILIIIVLSNLILIESLEEGSPCTSFDNSPGVCKVLSQCNWAVDKIKSKEIAIGQLIRCGFKNRDVIICCKHNVAPPLELVVNTKSPASTTVYGEDRPPVFVTFQSQRKSIQACEQIKKIVPIGVQFNIIGGEQAEKGEFPHQVVLGYPDELDPNKISYDCGGSLISKNFILTAAHCVNNRQRQPSVILLGKTSLNDDDELDPILIPVKKIIIHSNYTSRRKYDDIALIELEHNVEKYNYYVKPACLYTKHTILTEIAIITGFGIVNQETRRKSDWLMKADVTEVPLTDCREKYATTGLSRIPDNLRQTQMCATGINSAGTTIDACQGDSGGPIQIKELYKGEKYYTVVGVTSFGASCGSQIPGVYTRVSEYLDWIEPIVWPSNVVI</sequence>
<dbReference type="PRINTS" id="PR00722">
    <property type="entry name" value="CHYMOTRYPSIN"/>
</dbReference>
<feature type="chain" id="PRO_5039917130" description="Peptidase S1 domain-containing protein" evidence="10">
    <location>
        <begin position="25"/>
        <end position="395"/>
    </location>
</feature>
<keyword evidence="4 10" id="KW-0732">Signal</keyword>
<keyword evidence="7" id="KW-0325">Glycoprotein</keyword>
<evidence type="ECO:0000256" key="9">
    <source>
        <dbReference type="RuleBase" id="RU363034"/>
    </source>
</evidence>
<evidence type="ECO:0000256" key="2">
    <source>
        <dbReference type="ARBA" id="ARBA00022525"/>
    </source>
</evidence>
<dbReference type="Pfam" id="PF00089">
    <property type="entry name" value="Trypsin"/>
    <property type="match status" value="1"/>
</dbReference>
<dbReference type="AlphaFoldDB" id="A0A9J6C0A3"/>
<dbReference type="PANTHER" id="PTHR24260">
    <property type="match status" value="1"/>
</dbReference>
<dbReference type="InterPro" id="IPR038565">
    <property type="entry name" value="CLIP_sf"/>
</dbReference>
<dbReference type="InterPro" id="IPR043504">
    <property type="entry name" value="Peptidase_S1_PA_chymotrypsin"/>
</dbReference>
<feature type="signal peptide" evidence="10">
    <location>
        <begin position="1"/>
        <end position="24"/>
    </location>
</feature>
<dbReference type="InterPro" id="IPR051333">
    <property type="entry name" value="CLIP_Serine_Protease"/>
</dbReference>
<dbReference type="InterPro" id="IPR001314">
    <property type="entry name" value="Peptidase_S1A"/>
</dbReference>
<dbReference type="FunFam" id="2.40.10.10:FF:000028">
    <property type="entry name" value="Serine protease easter"/>
    <property type="match status" value="1"/>
</dbReference>
<evidence type="ECO:0000256" key="5">
    <source>
        <dbReference type="ARBA" id="ARBA00022859"/>
    </source>
</evidence>
<organism evidence="12 13">
    <name type="scientific">Polypedilum vanderplanki</name>
    <name type="common">Sleeping chironomid midge</name>
    <dbReference type="NCBI Taxonomy" id="319348"/>
    <lineage>
        <taxon>Eukaryota</taxon>
        <taxon>Metazoa</taxon>
        <taxon>Ecdysozoa</taxon>
        <taxon>Arthropoda</taxon>
        <taxon>Hexapoda</taxon>
        <taxon>Insecta</taxon>
        <taxon>Pterygota</taxon>
        <taxon>Neoptera</taxon>
        <taxon>Endopterygota</taxon>
        <taxon>Diptera</taxon>
        <taxon>Nematocera</taxon>
        <taxon>Chironomoidea</taxon>
        <taxon>Chironomidae</taxon>
        <taxon>Chironominae</taxon>
        <taxon>Polypedilum</taxon>
        <taxon>Polypedilum</taxon>
    </lineage>
</organism>
<dbReference type="PROSITE" id="PS00134">
    <property type="entry name" value="TRYPSIN_HIS"/>
    <property type="match status" value="1"/>
</dbReference>
<keyword evidence="5" id="KW-0391">Immunity</keyword>
<dbReference type="PROSITE" id="PS00135">
    <property type="entry name" value="TRYPSIN_SER"/>
    <property type="match status" value="1"/>
</dbReference>
<protein>
    <recommendedName>
        <fullName evidence="11">Peptidase S1 domain-containing protein</fullName>
    </recommendedName>
</protein>
<name>A0A9J6C0A3_POLVA</name>
<comment type="similarity">
    <text evidence="8">Belongs to the peptidase S1 family. CLIP subfamily.</text>
</comment>
<keyword evidence="9" id="KW-0378">Hydrolase</keyword>
<dbReference type="SUPFAM" id="SSF50494">
    <property type="entry name" value="Trypsin-like serine proteases"/>
    <property type="match status" value="1"/>
</dbReference>
<comment type="caution">
    <text evidence="12">The sequence shown here is derived from an EMBL/GenBank/DDBJ whole genome shotgun (WGS) entry which is preliminary data.</text>
</comment>
<gene>
    <name evidence="12" type="ORF">PVAND_005536</name>
</gene>
<evidence type="ECO:0000256" key="10">
    <source>
        <dbReference type="SAM" id="SignalP"/>
    </source>
</evidence>
<evidence type="ECO:0000313" key="13">
    <source>
        <dbReference type="Proteomes" id="UP001107558"/>
    </source>
</evidence>
<evidence type="ECO:0000256" key="6">
    <source>
        <dbReference type="ARBA" id="ARBA00023157"/>
    </source>
</evidence>
<dbReference type="OrthoDB" id="6357057at2759"/>